<feature type="transmembrane region" description="Helical" evidence="1">
    <location>
        <begin position="12"/>
        <end position="41"/>
    </location>
</feature>
<dbReference type="eggNOG" id="COG2982">
    <property type="taxonomic scope" value="Bacteria"/>
</dbReference>
<name>Q7NP21_GLOVI</name>
<evidence type="ECO:0000313" key="4">
    <source>
        <dbReference type="Proteomes" id="UP000000557"/>
    </source>
</evidence>
<dbReference type="InterPro" id="IPR052894">
    <property type="entry name" value="AsmA-related"/>
</dbReference>
<keyword evidence="1" id="KW-0812">Transmembrane</keyword>
<dbReference type="GO" id="GO:0090313">
    <property type="term" value="P:regulation of protein targeting to membrane"/>
    <property type="evidence" value="ECO:0000318"/>
    <property type="project" value="GO_Central"/>
</dbReference>
<dbReference type="Pfam" id="PF05170">
    <property type="entry name" value="AsmA"/>
    <property type="match status" value="1"/>
</dbReference>
<evidence type="ECO:0000313" key="3">
    <source>
        <dbReference type="EMBL" id="BAC88178.1"/>
    </source>
</evidence>
<accession>Q7NP21</accession>
<sequence>MTVSSGRAGGRIPRWAIISLAATVGLVGAGVTALALVPLFVDSDGLRKPLEEAIAQTLRRRVRLGKLQVQTLGGIGLRADRVELFNLRGSEKQLDARSVFVEVDLWPLLSRQVVLKRLEFERLDLALQRNPAGQWNVADLLTAQGPDGPGQTGYSGPAVSLVDSTVRVTDQTQNPPRQLRLSNVAFDLRPQNPYDLDITFKGDLGEKTPLAVAGTIELPKGDPAAAWGGELRLQTQQLAADQVVGLLGQPALAGLKGLFDLDVRWELSQDQLEGKVKAQALAWLWPEVWGKTAWKARSVDLDGDLTFGPQQVAVERLQLKLPELTADAKGTLPRFFNQPGQALDLNVKTGEFDPFTARRSLPVAALPTSLLPWIAQSTGSGKIATDLAILGTVAQPLVTGRVDLKGLTLRNPRLPQPLESLNGTVLLGANRVQFQALKGSIGPSPFELTGAIDGYRTGKTQPQLIFKSPSLDLGVARSILTSELVASRALDNVTSLGGRAAVDLRIRGAQPEGRVEFQGARVGLSGLKKPVEDLRGTVQLGPQGNRFENLSGRLAGSDIRVGGSLGPTGALQVAGTGTLNFPQVFALLGSPPPIQAKGAVPMEFTAGGTTNKLDFTGNLDLAKLDELKFNNLNLTPAQRLVLRGTYTPAQLTFANTRLALAGLVLDGGGTVRQPGTPAQSLDLRARTPQPLNLTNITKLVPQVADLGVSAGRAGLDLSLKGPASSAAFQAALKLQGVAIPGLLGGISGLSGPVNVAGDQASTPGLTFQTPEGRGQLKGTVRNFKDPNFTFDARLARLNIDRLLASASGGDKKEGSSGGADLNSLRGQGQLAIDQGVVSRLTFQQLRTKVQLNRGVLVLNDFGLNTAGGRMGGDLRTDLKTQAVQGNLNLRDAEANTLARQLIDFPPNQIFGRTDMDFTFQAKGGNQNQFLQSLNGQGSMNVTNGRLATLNLMGPILGVAEGLGSGQGFSLDTLLLSVGRLNTGKFQRLGGNFRVQNGVARTDNFVYTGSALNMQADGTLRLVDEVANLQVRGSFTQNPLGAVSMDGDRLLGNLLGRILKLPQQQPRNFSFQVRGPINQLGSVRNVRLQPGRG</sequence>
<dbReference type="PANTHER" id="PTHR30441:SF8">
    <property type="entry name" value="DUF748 DOMAIN-CONTAINING PROTEIN"/>
    <property type="match status" value="1"/>
</dbReference>
<organism evidence="3 4">
    <name type="scientific">Gloeobacter violaceus (strain ATCC 29082 / PCC 7421)</name>
    <dbReference type="NCBI Taxonomy" id="251221"/>
    <lineage>
        <taxon>Bacteria</taxon>
        <taxon>Bacillati</taxon>
        <taxon>Cyanobacteriota</taxon>
        <taxon>Cyanophyceae</taxon>
        <taxon>Gloeobacterales</taxon>
        <taxon>Gloeobacteraceae</taxon>
        <taxon>Gloeobacter</taxon>
    </lineage>
</organism>
<gene>
    <name evidence="3" type="ordered locus">glr0237</name>
</gene>
<dbReference type="PhylomeDB" id="Q7NP21"/>
<protein>
    <submittedName>
        <fullName evidence="3">Glr0237 protein</fullName>
    </submittedName>
</protein>
<dbReference type="PATRIC" id="fig|251221.4.peg.238"/>
<dbReference type="InParanoid" id="Q7NP21"/>
<dbReference type="InterPro" id="IPR007844">
    <property type="entry name" value="AsmA"/>
</dbReference>
<reference evidence="3 4" key="2">
    <citation type="journal article" date="2003" name="DNA Res.">
        <title>Complete genome structure of Gloeobacter violaceus PCC 7421, a cyanobacterium that lacks thylakoids (supplement).</title>
        <authorList>
            <person name="Nakamura Y."/>
            <person name="Kaneko T."/>
            <person name="Sato S."/>
            <person name="Mimuro M."/>
            <person name="Miyashita H."/>
            <person name="Tsuchiya T."/>
            <person name="Sasamoto S."/>
            <person name="Watanabe A."/>
            <person name="Kawashima K."/>
            <person name="Kishida Y."/>
            <person name="Kiyokawa C."/>
            <person name="Kohara M."/>
            <person name="Matsumoto M."/>
            <person name="Matsuno A."/>
            <person name="Nakazaki N."/>
            <person name="Shimpo S."/>
            <person name="Takeuchi C."/>
            <person name="Yamada M."/>
            <person name="Tabata S."/>
        </authorList>
    </citation>
    <scope>NUCLEOTIDE SEQUENCE [LARGE SCALE GENOMIC DNA]</scope>
    <source>
        <strain evidence="4">ATCC 29082 / PCC 7421</strain>
    </source>
</reference>
<dbReference type="STRING" id="251221.gene:10757709"/>
<dbReference type="EnsemblBacteria" id="BAC88178">
    <property type="protein sequence ID" value="BAC88178"/>
    <property type="gene ID" value="BAC88178"/>
</dbReference>
<keyword evidence="1" id="KW-1133">Transmembrane helix</keyword>
<proteinExistence type="predicted"/>
<dbReference type="EMBL" id="BA000045">
    <property type="protein sequence ID" value="BAC88178.1"/>
    <property type="molecule type" value="Genomic_DNA"/>
</dbReference>
<keyword evidence="1" id="KW-0472">Membrane</keyword>
<dbReference type="RefSeq" id="WP_011140241.1">
    <property type="nucleotide sequence ID" value="NC_005125.1"/>
</dbReference>
<dbReference type="HOGENOM" id="CLU_270206_0_0_3"/>
<dbReference type="AlphaFoldDB" id="Q7NP21"/>
<keyword evidence="4" id="KW-1185">Reference proteome</keyword>
<dbReference type="KEGG" id="gvi:glr0237"/>
<dbReference type="OrthoDB" id="536281at2"/>
<evidence type="ECO:0000256" key="1">
    <source>
        <dbReference type="SAM" id="Phobius"/>
    </source>
</evidence>
<dbReference type="Proteomes" id="UP000000557">
    <property type="component" value="Chromosome"/>
</dbReference>
<dbReference type="GO" id="GO:0005886">
    <property type="term" value="C:plasma membrane"/>
    <property type="evidence" value="ECO:0000318"/>
    <property type="project" value="GO_Central"/>
</dbReference>
<feature type="domain" description="AsmA" evidence="2">
    <location>
        <begin position="829"/>
        <end position="1002"/>
    </location>
</feature>
<dbReference type="PANTHER" id="PTHR30441">
    <property type="entry name" value="DUF748 DOMAIN-CONTAINING PROTEIN"/>
    <property type="match status" value="1"/>
</dbReference>
<reference evidence="3 4" key="1">
    <citation type="journal article" date="2003" name="DNA Res.">
        <title>Complete genome structure of Gloeobacter violaceus PCC 7421, a cyanobacterium that lacks thylakoids.</title>
        <authorList>
            <person name="Nakamura Y."/>
            <person name="Kaneko T."/>
            <person name="Sato S."/>
            <person name="Mimuro M."/>
            <person name="Miyashita H."/>
            <person name="Tsuchiya T."/>
            <person name="Sasamoto S."/>
            <person name="Watanabe A."/>
            <person name="Kawashima K."/>
            <person name="Kishida Y."/>
            <person name="Kiyokawa C."/>
            <person name="Kohara M."/>
            <person name="Matsumoto M."/>
            <person name="Matsuno A."/>
            <person name="Nakazaki N."/>
            <person name="Shimpo S."/>
            <person name="Takeuchi C."/>
            <person name="Yamada M."/>
            <person name="Tabata S."/>
        </authorList>
    </citation>
    <scope>NUCLEOTIDE SEQUENCE [LARGE SCALE GENOMIC DNA]</scope>
    <source>
        <strain evidence="4">ATCC 29082 / PCC 7421</strain>
    </source>
</reference>
<evidence type="ECO:0000259" key="2">
    <source>
        <dbReference type="Pfam" id="PF05170"/>
    </source>
</evidence>